<name>A0ACB1ACT7_MELEN</name>
<proteinExistence type="predicted"/>
<accession>A0ACB1ACT7</accession>
<dbReference type="Proteomes" id="UP001497535">
    <property type="component" value="Unassembled WGS sequence"/>
</dbReference>
<comment type="caution">
    <text evidence="1">The sequence shown here is derived from an EMBL/GenBank/DDBJ whole genome shotgun (WGS) entry which is preliminary data.</text>
</comment>
<gene>
    <name evidence="1" type="ORF">MENTE1834_LOCUS36019</name>
</gene>
<reference evidence="1" key="1">
    <citation type="submission" date="2023-11" db="EMBL/GenBank/DDBJ databases">
        <authorList>
            <person name="Poullet M."/>
        </authorList>
    </citation>
    <scope>NUCLEOTIDE SEQUENCE</scope>
    <source>
        <strain evidence="1">E1834</strain>
    </source>
</reference>
<sequence length="442" mass="51195">MFKTERSLFPSLNTKLVDICKQLGNNEKHVQQLINYLMDENKEEKNLSPSPSLIQCALFAIYQSLWIFLSEICNFKIKSAPIIFFGHSFGELSALCAAGAFNKNEGMKLLWKRGELIERTEPAKMVMIKQEKSQNLNLQLKLPHQVYLSARLSSSISVYVGKPSAIEKLANQAYKEENNQKIISTKILEKINFGYHSKEFMAPILEEFKFYLLKLFNKKRKLLEGIVLSNLDGKKLRDLDIPEYLTRQLSEPVRLDLCFQTLLRDYPRTSLLLEIGPPGILPQLLKETEDDLEINSNKKIKVINTIEREKRFTGEIDEEPPQLLKAIAQIWQNGYSVNFNLLFNSYNEEWDNKMPGYNFDYLERNPSKEEMLVPFNLSTKNKGNERVTVDGENKIVEVKQENLNVKLKGGGLTKEKLTEIVVKVFFYFLDFEAGDRWLLNRT</sequence>
<organism evidence="1 2">
    <name type="scientific">Meloidogyne enterolobii</name>
    <name type="common">Root-knot nematode worm</name>
    <name type="synonym">Meloidogyne mayaguensis</name>
    <dbReference type="NCBI Taxonomy" id="390850"/>
    <lineage>
        <taxon>Eukaryota</taxon>
        <taxon>Metazoa</taxon>
        <taxon>Ecdysozoa</taxon>
        <taxon>Nematoda</taxon>
        <taxon>Chromadorea</taxon>
        <taxon>Rhabditida</taxon>
        <taxon>Tylenchina</taxon>
        <taxon>Tylenchomorpha</taxon>
        <taxon>Tylenchoidea</taxon>
        <taxon>Meloidogynidae</taxon>
        <taxon>Meloidogyninae</taxon>
        <taxon>Meloidogyne</taxon>
    </lineage>
</organism>
<evidence type="ECO:0000313" key="2">
    <source>
        <dbReference type="Proteomes" id="UP001497535"/>
    </source>
</evidence>
<protein>
    <submittedName>
        <fullName evidence="1">Uncharacterized protein</fullName>
    </submittedName>
</protein>
<evidence type="ECO:0000313" key="1">
    <source>
        <dbReference type="EMBL" id="CAK5088372.1"/>
    </source>
</evidence>
<dbReference type="EMBL" id="CAVMJV010000071">
    <property type="protein sequence ID" value="CAK5088372.1"/>
    <property type="molecule type" value="Genomic_DNA"/>
</dbReference>
<keyword evidence="2" id="KW-1185">Reference proteome</keyword>